<evidence type="ECO:0000256" key="1">
    <source>
        <dbReference type="SAM" id="SignalP"/>
    </source>
</evidence>
<feature type="signal peptide" evidence="1">
    <location>
        <begin position="1"/>
        <end position="25"/>
    </location>
</feature>
<sequence length="106" mass="11597">MKQSTLDCLAIFCVILILVISSIYAGSSTGESKLYPENQRIMHGISVVMSVIESSDVAVSRLCVGETFLASLSDGHEGHYHSPQIRIMVGVINATCNKFQQYRTSN</sequence>
<feature type="chain" id="PRO_5024366134" evidence="1">
    <location>
        <begin position="26"/>
        <end position="106"/>
    </location>
</feature>
<keyword evidence="2" id="KW-1185">Reference proteome</keyword>
<dbReference type="Proteomes" id="UP000008854">
    <property type="component" value="Unassembled WGS sequence"/>
</dbReference>
<keyword evidence="1" id="KW-0732">Signal</keyword>
<organism evidence="2 3">
    <name type="scientific">Schistosoma mansoni</name>
    <name type="common">Blood fluke</name>
    <dbReference type="NCBI Taxonomy" id="6183"/>
    <lineage>
        <taxon>Eukaryota</taxon>
        <taxon>Metazoa</taxon>
        <taxon>Spiralia</taxon>
        <taxon>Lophotrochozoa</taxon>
        <taxon>Platyhelminthes</taxon>
        <taxon>Trematoda</taxon>
        <taxon>Digenea</taxon>
        <taxon>Strigeidida</taxon>
        <taxon>Schistosomatoidea</taxon>
        <taxon>Schistosomatidae</taxon>
        <taxon>Schistosoma</taxon>
    </lineage>
</organism>
<proteinExistence type="predicted"/>
<name>A0A5K4F886_SCHMA</name>
<dbReference type="InParanoid" id="A0A5K4F886"/>
<protein>
    <submittedName>
        <fullName evidence="3">PPM-type phosphatase domain-containing protein</fullName>
    </submittedName>
</protein>
<evidence type="ECO:0000313" key="3">
    <source>
        <dbReference type="WBParaSite" id="Smp_326510.1"/>
    </source>
</evidence>
<accession>A0A5K4F886</accession>
<reference evidence="3" key="2">
    <citation type="submission" date="2019-11" db="UniProtKB">
        <authorList>
            <consortium name="WormBaseParasite"/>
        </authorList>
    </citation>
    <scope>IDENTIFICATION</scope>
    <source>
        <strain evidence="3">Puerto Rican</strain>
    </source>
</reference>
<dbReference type="AlphaFoldDB" id="A0A5K4F886"/>
<dbReference type="WBParaSite" id="Smp_326510.1">
    <property type="protein sequence ID" value="Smp_326510.1"/>
    <property type="gene ID" value="Smp_326510"/>
</dbReference>
<evidence type="ECO:0000313" key="2">
    <source>
        <dbReference type="Proteomes" id="UP000008854"/>
    </source>
</evidence>
<reference evidence="2" key="1">
    <citation type="journal article" date="2012" name="PLoS Negl. Trop. Dis.">
        <title>A systematically improved high quality genome and transcriptome of the human blood fluke Schistosoma mansoni.</title>
        <authorList>
            <person name="Protasio A.V."/>
            <person name="Tsai I.J."/>
            <person name="Babbage A."/>
            <person name="Nichol S."/>
            <person name="Hunt M."/>
            <person name="Aslett M.A."/>
            <person name="De Silva N."/>
            <person name="Velarde G.S."/>
            <person name="Anderson T.J."/>
            <person name="Clark R.C."/>
            <person name="Davidson C."/>
            <person name="Dillon G.P."/>
            <person name="Holroyd N.E."/>
            <person name="LoVerde P.T."/>
            <person name="Lloyd C."/>
            <person name="McQuillan J."/>
            <person name="Oliveira G."/>
            <person name="Otto T.D."/>
            <person name="Parker-Manuel S.J."/>
            <person name="Quail M.A."/>
            <person name="Wilson R.A."/>
            <person name="Zerlotini A."/>
            <person name="Dunne D.W."/>
            <person name="Berriman M."/>
        </authorList>
    </citation>
    <scope>NUCLEOTIDE SEQUENCE [LARGE SCALE GENOMIC DNA]</scope>
    <source>
        <strain evidence="2">Puerto Rican</strain>
    </source>
</reference>